<dbReference type="AlphaFoldDB" id="A0A9Q9EI65"/>
<accession>A0A9Q9EI65</accession>
<name>A0A9Q9EI65_9PEZI</name>
<feature type="signal peptide" evidence="1">
    <location>
        <begin position="1"/>
        <end position="19"/>
    </location>
</feature>
<feature type="chain" id="PRO_5040451435" evidence="1">
    <location>
        <begin position="20"/>
        <end position="181"/>
    </location>
</feature>
<evidence type="ECO:0000256" key="1">
    <source>
        <dbReference type="SAM" id="SignalP"/>
    </source>
</evidence>
<protein>
    <submittedName>
        <fullName evidence="2">Uncharacterized protein</fullName>
    </submittedName>
</protein>
<dbReference type="Proteomes" id="UP001056384">
    <property type="component" value="Chromosome 4"/>
</dbReference>
<evidence type="ECO:0000313" key="3">
    <source>
        <dbReference type="Proteomes" id="UP001056384"/>
    </source>
</evidence>
<dbReference type="EMBL" id="CP099421">
    <property type="protein sequence ID" value="USW52501.1"/>
    <property type="molecule type" value="Genomic_DNA"/>
</dbReference>
<keyword evidence="3" id="KW-1185">Reference proteome</keyword>
<dbReference type="OrthoDB" id="3633429at2759"/>
<organism evidence="2 3">
    <name type="scientific">Septoria linicola</name>
    <dbReference type="NCBI Taxonomy" id="215465"/>
    <lineage>
        <taxon>Eukaryota</taxon>
        <taxon>Fungi</taxon>
        <taxon>Dikarya</taxon>
        <taxon>Ascomycota</taxon>
        <taxon>Pezizomycotina</taxon>
        <taxon>Dothideomycetes</taxon>
        <taxon>Dothideomycetidae</taxon>
        <taxon>Mycosphaerellales</taxon>
        <taxon>Mycosphaerellaceae</taxon>
        <taxon>Septoria</taxon>
    </lineage>
</organism>
<gene>
    <name evidence="2" type="ORF">Slin15195_G058200</name>
</gene>
<reference evidence="2" key="1">
    <citation type="submission" date="2022-06" db="EMBL/GenBank/DDBJ databases">
        <title>Complete genome sequences of two strains of the flax pathogen Septoria linicola.</title>
        <authorList>
            <person name="Lapalu N."/>
            <person name="Simon A."/>
            <person name="Demenou B."/>
            <person name="Paumier D."/>
            <person name="Guillot M.-P."/>
            <person name="Gout L."/>
            <person name="Valade R."/>
        </authorList>
    </citation>
    <scope>NUCLEOTIDE SEQUENCE</scope>
    <source>
        <strain evidence="2">SE15195</strain>
    </source>
</reference>
<keyword evidence="1" id="KW-0732">Signal</keyword>
<sequence>MKNYLSMVALGLSTSMVKAQIEVQPQNLTITLWPDDSSSDCAAAPDAHAVSFSTSVAPATSYCYNLDELFAPNNTLLSNGYYNYTGRHLTVSGGLLSYTLTNSNSYDFSANYSRLRYHQTNRTGNGDSGAGQNAAIALNVYPDRDCRTDRPGGDDAPPDTPIWNFYGMELPERGGWAMSYH</sequence>
<evidence type="ECO:0000313" key="2">
    <source>
        <dbReference type="EMBL" id="USW52501.1"/>
    </source>
</evidence>
<proteinExistence type="predicted"/>